<proteinExistence type="predicted"/>
<evidence type="ECO:0000313" key="1">
    <source>
        <dbReference type="EMBL" id="KAJ4355683.1"/>
    </source>
</evidence>
<keyword evidence="2" id="KW-1185">Reference proteome</keyword>
<dbReference type="EMBL" id="JAPEUX010000003">
    <property type="protein sequence ID" value="KAJ4355683.1"/>
    <property type="molecule type" value="Genomic_DNA"/>
</dbReference>
<dbReference type="GeneID" id="80907233"/>
<dbReference type="RefSeq" id="XP_056072809.1">
    <property type="nucleotide sequence ID" value="XM_056212501.1"/>
</dbReference>
<protein>
    <submittedName>
        <fullName evidence="1">Uncharacterized protein</fullName>
    </submittedName>
</protein>
<organism evidence="1 2">
    <name type="scientific">Didymosphaeria variabile</name>
    <dbReference type="NCBI Taxonomy" id="1932322"/>
    <lineage>
        <taxon>Eukaryota</taxon>
        <taxon>Fungi</taxon>
        <taxon>Dikarya</taxon>
        <taxon>Ascomycota</taxon>
        <taxon>Pezizomycotina</taxon>
        <taxon>Dothideomycetes</taxon>
        <taxon>Pleosporomycetidae</taxon>
        <taxon>Pleosporales</taxon>
        <taxon>Massarineae</taxon>
        <taxon>Didymosphaeriaceae</taxon>
        <taxon>Didymosphaeria</taxon>
    </lineage>
</organism>
<reference evidence="1" key="1">
    <citation type="submission" date="2022-10" db="EMBL/GenBank/DDBJ databases">
        <title>Tapping the CABI collections for fungal endophytes: first genome assemblies for Collariella, Neodidymelliopsis, Ascochyta clinopodiicola, Didymella pomorum, Didymosphaeria variabile, Neocosmospora piperis and Neocucurbitaria cava.</title>
        <authorList>
            <person name="Hill R."/>
        </authorList>
    </citation>
    <scope>NUCLEOTIDE SEQUENCE</scope>
    <source>
        <strain evidence="1">IMI 356815</strain>
    </source>
</reference>
<gene>
    <name evidence="1" type="ORF">N0V89_003703</name>
</gene>
<accession>A0A9W8XQS9</accession>
<dbReference type="AlphaFoldDB" id="A0A9W8XQS9"/>
<name>A0A9W8XQS9_9PLEO</name>
<dbReference type="Proteomes" id="UP001140513">
    <property type="component" value="Unassembled WGS sequence"/>
</dbReference>
<comment type="caution">
    <text evidence="1">The sequence shown here is derived from an EMBL/GenBank/DDBJ whole genome shotgun (WGS) entry which is preliminary data.</text>
</comment>
<dbReference type="OrthoDB" id="3742778at2759"/>
<evidence type="ECO:0000313" key="2">
    <source>
        <dbReference type="Proteomes" id="UP001140513"/>
    </source>
</evidence>
<sequence>MATLTLYQAFHSYDFQIRLLRTALPKVTMRYFPLVSLTLIPTLALAGTISFASNTECEGGTEQTVASYTCSEAPAGLTGSFLVTDTGGCDSIGFYDNADCTNGQAYYSETDILKFCLAPKYSFTHYDFTVC</sequence>